<feature type="domain" description="YbaK/aminoacyl-tRNA synthetase-associated" evidence="1">
    <location>
        <begin position="25"/>
        <end position="145"/>
    </location>
</feature>
<comment type="caution">
    <text evidence="2">The sequence shown here is derived from an EMBL/GenBank/DDBJ whole genome shotgun (WGS) entry which is preliminary data.</text>
</comment>
<accession>A0A8T4CA90</accession>
<dbReference type="Gene3D" id="3.90.960.10">
    <property type="entry name" value="YbaK/aminoacyl-tRNA synthetase-associated domain"/>
    <property type="match status" value="1"/>
</dbReference>
<dbReference type="Pfam" id="PF04073">
    <property type="entry name" value="tRNA_edit"/>
    <property type="match status" value="1"/>
</dbReference>
<dbReference type="EMBL" id="VGJJ01000003">
    <property type="protein sequence ID" value="MBM3281878.1"/>
    <property type="molecule type" value="Genomic_DNA"/>
</dbReference>
<name>A0A8T4CA90_9ARCH</name>
<proteinExistence type="predicted"/>
<dbReference type="GO" id="GO:0002161">
    <property type="term" value="F:aminoacyl-tRNA deacylase activity"/>
    <property type="evidence" value="ECO:0007669"/>
    <property type="project" value="InterPro"/>
</dbReference>
<dbReference type="InterPro" id="IPR036754">
    <property type="entry name" value="YbaK/aa-tRNA-synt-asso_dom_sf"/>
</dbReference>
<dbReference type="AlphaFoldDB" id="A0A8T4CA90"/>
<gene>
    <name evidence="2" type="ORF">FJY86_00870</name>
</gene>
<evidence type="ECO:0000313" key="3">
    <source>
        <dbReference type="Proteomes" id="UP000774699"/>
    </source>
</evidence>
<dbReference type="SUPFAM" id="SSF55826">
    <property type="entry name" value="YbaK/ProRS associated domain"/>
    <property type="match status" value="1"/>
</dbReference>
<dbReference type="Proteomes" id="UP000774699">
    <property type="component" value="Unassembled WGS sequence"/>
</dbReference>
<reference evidence="2" key="1">
    <citation type="submission" date="2019-03" db="EMBL/GenBank/DDBJ databases">
        <title>Lake Tanganyika Metagenome-Assembled Genomes (MAGs).</title>
        <authorList>
            <person name="Tran P."/>
        </authorList>
    </citation>
    <scope>NUCLEOTIDE SEQUENCE</scope>
    <source>
        <strain evidence="2">M_DeepCast_50m_m2_156</strain>
    </source>
</reference>
<protein>
    <recommendedName>
        <fullName evidence="1">YbaK/aminoacyl-tRNA synthetase-associated domain-containing protein</fullName>
    </recommendedName>
</protein>
<evidence type="ECO:0000259" key="1">
    <source>
        <dbReference type="Pfam" id="PF04073"/>
    </source>
</evidence>
<dbReference type="InterPro" id="IPR007214">
    <property type="entry name" value="YbaK/aa-tRNA-synth-assoc-dom"/>
</dbReference>
<evidence type="ECO:0000313" key="2">
    <source>
        <dbReference type="EMBL" id="MBM3281878.1"/>
    </source>
</evidence>
<organism evidence="2 3">
    <name type="scientific">Candidatus Iainarchaeum sp</name>
    <dbReference type="NCBI Taxonomy" id="3101447"/>
    <lineage>
        <taxon>Archaea</taxon>
        <taxon>Candidatus Iainarchaeota</taxon>
        <taxon>Candidatus Iainarchaeia</taxon>
        <taxon>Candidatus Iainarchaeales</taxon>
        <taxon>Candidatus Iainarchaeaceae</taxon>
        <taxon>Candidatus Iainarchaeum</taxon>
    </lineage>
</organism>
<sequence length="157" mass="17748">MGQAERDRILAKFNELNIPFEHLRHEPVYTSEQAMRARKGELHNGVKAMVCKTERGTILALLAADLQLDMEKLAKLILFKKLSLGSKERVLTATNCEPGSVPPFGFSQPLPTYIDESVFDHEWAEFNIGLVTESVKVKTVDLRRILAQRLLSFAQKP</sequence>